<name>A0A7W7T5R8_9PSEU</name>
<accession>A0A7W7T5R8</accession>
<keyword evidence="2" id="KW-1185">Reference proteome</keyword>
<dbReference type="EMBL" id="JACHJS010000001">
    <property type="protein sequence ID" value="MBB4967089.1"/>
    <property type="molecule type" value="Genomic_DNA"/>
</dbReference>
<dbReference type="Proteomes" id="UP000542674">
    <property type="component" value="Unassembled WGS sequence"/>
</dbReference>
<proteinExistence type="predicted"/>
<protein>
    <submittedName>
        <fullName evidence="1">Uncharacterized protein</fullName>
    </submittedName>
</protein>
<evidence type="ECO:0000313" key="2">
    <source>
        <dbReference type="Proteomes" id="UP000542674"/>
    </source>
</evidence>
<dbReference type="InterPro" id="IPR035099">
    <property type="entry name" value="Anthrax_toxin_C-terminal"/>
</dbReference>
<dbReference type="AlphaFoldDB" id="A0A7W7T5R8"/>
<dbReference type="RefSeq" id="WP_184671506.1">
    <property type="nucleotide sequence ID" value="NZ_BAABAI010000037.1"/>
</dbReference>
<sequence length="228" mass="25712">MPTEHARKFQYVAATQDIVIDVRSTNPHSVAWLKAGALPKPEAVKAKTIDEPDLHLGATPRQRGLVGYFRPLRPHTRDQSLLRRYEQRRAEFATLRDKMDLLARRDEYHVVDGVVHGYDARGRLQPLTGDHDIFDIHTSGGTVLGERRYRHAITTMVNLRMGVTHGAHMFWNPTTAADRAIFESIALGDGPKLRFHPDGTMTSGDYRRTDAATPIRRRVPAHLEAVAV</sequence>
<comment type="caution">
    <text evidence="1">The sequence shown here is derived from an EMBL/GenBank/DDBJ whole genome shotgun (WGS) entry which is preliminary data.</text>
</comment>
<reference evidence="1 2" key="1">
    <citation type="submission" date="2020-08" db="EMBL/GenBank/DDBJ databases">
        <title>Sequencing the genomes of 1000 actinobacteria strains.</title>
        <authorList>
            <person name="Klenk H.-P."/>
        </authorList>
    </citation>
    <scope>NUCLEOTIDE SEQUENCE [LARGE SCALE GENOMIC DNA]</scope>
    <source>
        <strain evidence="1 2">DSM 45084</strain>
    </source>
</reference>
<evidence type="ECO:0000313" key="1">
    <source>
        <dbReference type="EMBL" id="MBB4967089.1"/>
    </source>
</evidence>
<dbReference type="SUPFAM" id="SSF81298">
    <property type="entry name" value="Adenylylcyclase toxin (the edema factor)"/>
    <property type="match status" value="1"/>
</dbReference>
<organism evidence="1 2">
    <name type="scientific">Saccharothrix violaceirubra</name>
    <dbReference type="NCBI Taxonomy" id="413306"/>
    <lineage>
        <taxon>Bacteria</taxon>
        <taxon>Bacillati</taxon>
        <taxon>Actinomycetota</taxon>
        <taxon>Actinomycetes</taxon>
        <taxon>Pseudonocardiales</taxon>
        <taxon>Pseudonocardiaceae</taxon>
        <taxon>Saccharothrix</taxon>
    </lineage>
</organism>
<gene>
    <name evidence="1" type="ORF">F4559_004448</name>
</gene>